<dbReference type="Pfam" id="PF18140">
    <property type="entry name" value="PCC_BT"/>
    <property type="match status" value="1"/>
</dbReference>
<protein>
    <recommendedName>
        <fullName evidence="23">Calcium-channel protein CCH1</fullName>
    </recommendedName>
</protein>
<comment type="caution">
    <text evidence="31">The sequence shown here is derived from an EMBL/GenBank/DDBJ whole genome shotgun (WGS) entry which is preliminary data.</text>
</comment>
<dbReference type="SUPFAM" id="SSF51246">
    <property type="entry name" value="Rudiment single hybrid motif"/>
    <property type="match status" value="1"/>
</dbReference>
<dbReference type="FunFam" id="2.40.50.100:FF:000003">
    <property type="entry name" value="Acetyl-CoA carboxylase biotin carboxyl carrier protein"/>
    <property type="match status" value="1"/>
</dbReference>
<feature type="transmembrane region" description="Helical" evidence="26">
    <location>
        <begin position="1058"/>
        <end position="1076"/>
    </location>
</feature>
<evidence type="ECO:0000256" key="8">
    <source>
        <dbReference type="ARBA" id="ARBA00022692"/>
    </source>
</evidence>
<feature type="region of interest" description="Disordered" evidence="25">
    <location>
        <begin position="98"/>
        <end position="117"/>
    </location>
</feature>
<feature type="compositionally biased region" description="Polar residues" evidence="25">
    <location>
        <begin position="145"/>
        <end position="185"/>
    </location>
</feature>
<evidence type="ECO:0000256" key="13">
    <source>
        <dbReference type="ARBA" id="ARBA00022842"/>
    </source>
</evidence>
<keyword evidence="11" id="KW-0106">Calcium</keyword>
<dbReference type="Proteomes" id="UP000717996">
    <property type="component" value="Unassembled WGS sequence"/>
</dbReference>
<reference evidence="31" key="1">
    <citation type="journal article" date="2020" name="Microb. Genom.">
        <title>Genetic diversity of clinical and environmental Mucorales isolates obtained from an investigation of mucormycosis cases among solid organ transplant recipients.</title>
        <authorList>
            <person name="Nguyen M.H."/>
            <person name="Kaul D."/>
            <person name="Muto C."/>
            <person name="Cheng S.J."/>
            <person name="Richter R.A."/>
            <person name="Bruno V.M."/>
            <person name="Liu G."/>
            <person name="Beyhan S."/>
            <person name="Sundermann A.J."/>
            <person name="Mounaud S."/>
            <person name="Pasculle A.W."/>
            <person name="Nierman W.C."/>
            <person name="Driscoll E."/>
            <person name="Cumbie R."/>
            <person name="Clancy C.J."/>
            <person name="Dupont C.L."/>
        </authorList>
    </citation>
    <scope>NUCLEOTIDE SEQUENCE</scope>
    <source>
        <strain evidence="31">GL16</strain>
    </source>
</reference>
<evidence type="ECO:0000256" key="16">
    <source>
        <dbReference type="ARBA" id="ARBA00023065"/>
    </source>
</evidence>
<evidence type="ECO:0000256" key="23">
    <source>
        <dbReference type="ARBA" id="ARBA00067459"/>
    </source>
</evidence>
<feature type="transmembrane region" description="Helical" evidence="26">
    <location>
        <begin position="1421"/>
        <end position="1440"/>
    </location>
</feature>
<dbReference type="InterPro" id="IPR027359">
    <property type="entry name" value="Volt_channel_dom_sf"/>
</dbReference>
<evidence type="ECO:0000256" key="17">
    <source>
        <dbReference type="ARBA" id="ARBA00023098"/>
    </source>
</evidence>
<keyword evidence="6" id="KW-0436">Ligase</keyword>
<dbReference type="FunFam" id="3.30.470.20:FF:000028">
    <property type="entry name" value="Methylcrotonoyl-CoA carboxylase subunit alpha, mitochondrial"/>
    <property type="match status" value="1"/>
</dbReference>
<dbReference type="Pfam" id="PF00289">
    <property type="entry name" value="Biotin_carb_N"/>
    <property type="match status" value="1"/>
</dbReference>
<dbReference type="Gene3D" id="3.30.470.20">
    <property type="entry name" value="ATP-grasp fold, B domain"/>
    <property type="match status" value="1"/>
</dbReference>
<dbReference type="InterPro" id="IPR041265">
    <property type="entry name" value="PCC_BT"/>
</dbReference>
<dbReference type="GO" id="GO:0005509">
    <property type="term" value="F:calcium ion binding"/>
    <property type="evidence" value="ECO:0007669"/>
    <property type="project" value="InterPro"/>
</dbReference>
<gene>
    <name evidence="31" type="ORF">G6F51_000930</name>
</gene>
<dbReference type="Pfam" id="PF00364">
    <property type="entry name" value="Biotin_lipoyl"/>
    <property type="match status" value="1"/>
</dbReference>
<keyword evidence="20" id="KW-0092">Biotin</keyword>
<dbReference type="PROSITE" id="PS50979">
    <property type="entry name" value="BC"/>
    <property type="match status" value="1"/>
</dbReference>
<feature type="region of interest" description="Disordered" evidence="25">
    <location>
        <begin position="127"/>
        <end position="210"/>
    </location>
</feature>
<dbReference type="FunFam" id="1.10.287.70:FF:000093">
    <property type="entry name" value="Calcium channel subunit Cch1"/>
    <property type="match status" value="1"/>
</dbReference>
<dbReference type="GO" id="GO:0005262">
    <property type="term" value="F:calcium channel activity"/>
    <property type="evidence" value="ECO:0007669"/>
    <property type="project" value="UniProtKB-KW"/>
</dbReference>
<dbReference type="PROSITE" id="PS00867">
    <property type="entry name" value="CPSASE_2"/>
    <property type="match status" value="1"/>
</dbReference>
<feature type="transmembrane region" description="Helical" evidence="26">
    <location>
        <begin position="769"/>
        <end position="792"/>
    </location>
</feature>
<dbReference type="InterPro" id="IPR005821">
    <property type="entry name" value="Ion_trans_dom"/>
</dbReference>
<comment type="cofactor">
    <cofactor evidence="1">
        <name>biotin</name>
        <dbReference type="ChEBI" id="CHEBI:57586"/>
    </cofactor>
</comment>
<feature type="transmembrane region" description="Helical" evidence="26">
    <location>
        <begin position="845"/>
        <end position="869"/>
    </location>
</feature>
<evidence type="ECO:0000256" key="21">
    <source>
        <dbReference type="ARBA" id="ARBA00023303"/>
    </source>
</evidence>
<dbReference type="InterPro" id="IPR011053">
    <property type="entry name" value="Single_hybrid_motif"/>
</dbReference>
<dbReference type="SUPFAM" id="SSF56059">
    <property type="entry name" value="Glutathione synthetase ATP-binding domain-like"/>
    <property type="match status" value="1"/>
</dbReference>
<feature type="transmembrane region" description="Helical" evidence="26">
    <location>
        <begin position="1452"/>
        <end position="1472"/>
    </location>
</feature>
<feature type="compositionally biased region" description="Polar residues" evidence="25">
    <location>
        <begin position="44"/>
        <end position="63"/>
    </location>
</feature>
<keyword evidence="8 26" id="KW-0812">Transmembrane</keyword>
<feature type="transmembrane region" description="Helical" evidence="26">
    <location>
        <begin position="1097"/>
        <end position="1114"/>
    </location>
</feature>
<evidence type="ECO:0000256" key="22">
    <source>
        <dbReference type="ARBA" id="ARBA00061395"/>
    </source>
</evidence>
<evidence type="ECO:0000256" key="5">
    <source>
        <dbReference type="ARBA" id="ARBA00022568"/>
    </source>
</evidence>
<dbReference type="PROSITE" id="PS50222">
    <property type="entry name" value="EF_HAND_2"/>
    <property type="match status" value="1"/>
</dbReference>
<dbReference type="Gene3D" id="3.30.700.30">
    <property type="match status" value="1"/>
</dbReference>
<feature type="transmembrane region" description="Helical" evidence="26">
    <location>
        <begin position="812"/>
        <end position="833"/>
    </location>
</feature>
<feature type="domain" description="EF-hand" evidence="27">
    <location>
        <begin position="1644"/>
        <end position="1679"/>
    </location>
</feature>
<feature type="transmembrane region" description="Helical" evidence="26">
    <location>
        <begin position="514"/>
        <end position="530"/>
    </location>
</feature>
<dbReference type="InterPro" id="IPR011054">
    <property type="entry name" value="Rudment_hybrid_motif"/>
</dbReference>
<dbReference type="Pfam" id="PF00520">
    <property type="entry name" value="Ion_trans"/>
    <property type="match status" value="4"/>
</dbReference>
<keyword evidence="21" id="KW-0407">Ion channel</keyword>
<evidence type="ECO:0000256" key="15">
    <source>
        <dbReference type="ARBA" id="ARBA00022989"/>
    </source>
</evidence>
<keyword evidence="13" id="KW-0460">Magnesium</keyword>
<feature type="transmembrane region" description="Helical" evidence="26">
    <location>
        <begin position="1390"/>
        <end position="1409"/>
    </location>
</feature>
<dbReference type="InterPro" id="IPR050856">
    <property type="entry name" value="Biotin_carboxylase_complex"/>
</dbReference>
<evidence type="ECO:0000256" key="19">
    <source>
        <dbReference type="ARBA" id="ARBA00023180"/>
    </source>
</evidence>
<feature type="domain" description="Biotin carboxylation" evidence="30">
    <location>
        <begin position="1994"/>
        <end position="2439"/>
    </location>
</feature>
<evidence type="ECO:0000259" key="27">
    <source>
        <dbReference type="PROSITE" id="PS50222"/>
    </source>
</evidence>
<keyword evidence="12 24" id="KW-0067">ATP-binding</keyword>
<evidence type="ECO:0000256" key="10">
    <source>
        <dbReference type="ARBA" id="ARBA00022741"/>
    </source>
</evidence>
<keyword evidence="9" id="KW-0479">Metal-binding</keyword>
<evidence type="ECO:0000256" key="12">
    <source>
        <dbReference type="ARBA" id="ARBA00022840"/>
    </source>
</evidence>
<dbReference type="GO" id="GO:0005524">
    <property type="term" value="F:ATP binding"/>
    <property type="evidence" value="ECO:0007669"/>
    <property type="project" value="UniProtKB-UniRule"/>
</dbReference>
<dbReference type="SUPFAM" id="SSF51230">
    <property type="entry name" value="Single hybrid motif"/>
    <property type="match status" value="1"/>
</dbReference>
<feature type="transmembrane region" description="Helical" evidence="26">
    <location>
        <begin position="1513"/>
        <end position="1536"/>
    </location>
</feature>
<dbReference type="FunFam" id="3.40.50.20:FF:000010">
    <property type="entry name" value="Propionyl-CoA carboxylase subunit alpha"/>
    <property type="match status" value="1"/>
</dbReference>
<dbReference type="InterPro" id="IPR002048">
    <property type="entry name" value="EF_hand_dom"/>
</dbReference>
<dbReference type="GO" id="GO:0005739">
    <property type="term" value="C:mitochondrion"/>
    <property type="evidence" value="ECO:0007669"/>
    <property type="project" value="TreeGrafter"/>
</dbReference>
<dbReference type="InterPro" id="IPR005481">
    <property type="entry name" value="BC-like_N"/>
</dbReference>
<evidence type="ECO:0000256" key="26">
    <source>
        <dbReference type="SAM" id="Phobius"/>
    </source>
</evidence>
<dbReference type="InterPro" id="IPR011761">
    <property type="entry name" value="ATP-grasp"/>
</dbReference>
<dbReference type="PROSITE" id="PS00866">
    <property type="entry name" value="CPSASE_1"/>
    <property type="match status" value="1"/>
</dbReference>
<dbReference type="PROSITE" id="PS50968">
    <property type="entry name" value="BIOTINYL_LIPOYL"/>
    <property type="match status" value="1"/>
</dbReference>
<evidence type="ECO:0000256" key="2">
    <source>
        <dbReference type="ARBA" id="ARBA00004651"/>
    </source>
</evidence>
<sequence length="2655" mass="302659">MIDSNEEIDIQKATQPMESYGDSQQTFIPRIVLTEAPPDEQHSTMESTINSCSQSSQTLSPDQNAHRKSISGSNPSTPLPLTKDLLRRKNKLERLLHRQEKHNNRVSNPLGISYPEDTTIDERVTAGLGITTPNQKEGLRHRRQPSYQSESEKNTQSNSSVNQQHLWQHNRQKSFTTHATDSTNNKSKKADTSVTGTSNKNNNTLPNINSSNERHRYIDQHHNNRYYRQLRQEKILKNNQKSNHYLLELLLNAAKRVVNSRVSESKDVSNAERFDFTRDINDTQTPLNNKIAGNSPIYSPLKKPASSPNHSGNNRLSWLSVSTTNTNIEEESNSLYHVLSRDKTSNTPYREAVSPNPFYNQPIPDQILPPNPLQGYSLHLFSPNNRFRRNLWLFIRSSLESFCKIVAYGLITPPCKSSKRSRIWLPFHSLISKKNQHLNKEEGGTPQGGNTSPFAFSRTTTTPSKKNTHRAYLNSFANALDMISIISYWIDVILMAYGYPYLSLFKALGALRPIRLLSLLPGTAVILKSLELSWDLLLAVSGLILFFLLLFALLGLMSFQGTFSRRCYYTGDDDTLTLVEPAKFCTGYFNGTSIIGPYNVQTGTRDFAARYGYVCNLGQICIEDPANNPQSGFVNYDNIFFSFLSVYTFVSLELWTDLMYQTQDADSTIAALYYCLGVYIISFILTFLLLAVITSAFARVRALSSVSAFTAKKKSYLVLRDTEEANADEDSENTWMFDHRTDEHRKGVSTLKLRWFLIRLVSALGTGESVLNVMIFLVLATALCATMFMQMFGGDYDGILALTDPSNRFDTFWQSFVSLIVVYTSETWTDVLYNAMSSQTGKGSIYAAIALSIYFAFGRYIMTGLYIAVVLENFELSDEYIRHYQIKDYVHRHRFKDLGKTETILMKLFRPLYHLENKKNLQISKLPASLTAPLSNIDIVELLADISKAKRSMNSEIRNPFAFEKKLRSLLSNIQTSIPFFKKKVNVKPTPSNTFVLDNDEAPEDYDMIAAEENREAMKEEAAVAKALLMFSDRSRIRHFCKKLVGSNTDGQAEKRNLFNWIIMACVLVSILMVILDEPSTRMIRKDTVRQSTYNTIEVSLSIVFIIELGIRIIADGLLLTPNAYLRNYWNQLDICVVLLNTVTIFMGTDQAPRGLSTLRSLRILRLIRYFNGIRDIFVALFYSFPLMLDALIFTLLVLIPFAVYGVNIFGGLMWLCNDDSVLSRGECIGEFVSNLSDDDDTPLNILIPRVWQNPQNNFYSYDNFQSALQHLFSLTSTEGWVDSMFSAMSTPSEPDIQPNFDWNSSTVYHGLFYIIFMIMSQGTIQLFVGVIIEKFKERNGITTLTTAQRQYCDLQRMLANVKPTTKVFRPQSRLRRFCYDLVIEKNGMFSKIMMLIIVLNICTLASEFENEPDWLANMQDYLYVAFTVIYIIESIIKLLGLGLEKWVRSKWNWFDFTVALIALVFMCLRFGQPDLWTYRIERYCLLLVAFRLGEGIDFLETLYHTIAKSLLSTIQVSAVFMVVMCLFAMVFMEFFGLTKYGVYGTHHSNFRDYGNALLFLVRFTTGEAWNAVLVDYAVQYPNCNASSNYLENDCGSPFWAYVLFDAFYIICAHIFMNLFTAVIINNFEYTYETRTRFTSVTKSDLRMFKQAWANLDPRGTGYIRKEDVAKLLRELSGCFRFRIYEDILGIDNLKRQAGLVQTPLLSTSVSPMMYKEKNVQEELSINISEINKCLDQMDTEETRRRRFEYNLLVKEIWRTETSKGIPFDQVLTVLSYRLIDISTSLTLDVLIPRLELLEQITQEYHLEKAAGFFLSQIQKRRFIHSLWKKRNEDEVQNLGVINNSQFEFDSCQIDQQEEYLNPLKEKKKRSPPVPRIVINTVPTVAVDNSSPATTPGAFSNPVSPMSMFSTDVQFNSPNATGVSDSPNLWINTNSQPSSPRTDFDRSPRTIGLLPHSPLLPSLSPATTRQNWLLMDANADMPTEISEGLLESINHSMWAVANRGEIACRIIKTAKKMGIRTVAVYSELDANALHVQLADEAVYLGQGPASDSYLSIPAILRAIQLTQADAVHPGYGFLSENPAFVRQLEENGIVFVGPRASAIAAMGDKIQSKLIAKASGVNCIPGYDGEIENVEKAIKIAHEIGYPVMIKASAGGGGKGMRIAWNDTELKDGFKLAKQESKSAFGDDRMLIEKYIDQPRHIEIQVLGDNFGNIVYLPERECTIQRRNQKVIEESPSVHLDPETRRQMGEQTVALAKHVGYNSAGTVEFLVDANKNFYFLEMNTRLQVEHPITEYVTHLDLVEHMLYSAANHPLALAQKDVKLDGWAFESRVYAEDPKTYLPSVGRLLSYQEPRLDQVRCDSGFIEGSEMYMEYDPLICKLATHGQTRQEALQKMIYALDDYVIKGVTHNIPLLRGVFSHPRFQDGKDVTTHFLSEEYPQGFEPQPLDKSSFEHLAAITGVMWLKKEMNYWKGQKKEQESLWVNVTDEQNEDSQDIRIDIEHTEEDRFRVMMDRKRSIELSIKWPLDGLLAHSCIEDKQLVVQYLDKLSMGFRIQYYGNKYKVNIYNQEEHVKLKYMKEKQFKKQTKTIFSPMPGKIVSVSIEKGHEVVEGSELLVVEAMKMQNSLRTPQTGVVKHVHVQPGSTVKSGQVLVEFE</sequence>
<keyword evidence="16" id="KW-0406">Ion transport</keyword>
<feature type="compositionally biased region" description="Polar residues" evidence="25">
    <location>
        <begin position="12"/>
        <end position="23"/>
    </location>
</feature>
<evidence type="ECO:0000256" key="18">
    <source>
        <dbReference type="ARBA" id="ARBA00023136"/>
    </source>
</evidence>
<comment type="similarity">
    <text evidence="22">Belongs to the calcium channel alpha-1 subunit (TC 1.A.1.11) family.</text>
</comment>
<accession>A0A9P6YNT0</accession>
<evidence type="ECO:0000256" key="7">
    <source>
        <dbReference type="ARBA" id="ARBA00022673"/>
    </source>
</evidence>
<evidence type="ECO:0000256" key="25">
    <source>
        <dbReference type="SAM" id="MobiDB-lite"/>
    </source>
</evidence>
<feature type="compositionally biased region" description="Low complexity" evidence="25">
    <location>
        <begin position="198"/>
        <end position="210"/>
    </location>
</feature>
<evidence type="ECO:0000313" key="32">
    <source>
        <dbReference type="Proteomes" id="UP000717996"/>
    </source>
</evidence>
<evidence type="ECO:0000256" key="9">
    <source>
        <dbReference type="ARBA" id="ARBA00022723"/>
    </source>
</evidence>
<feature type="transmembrane region" description="Helical" evidence="26">
    <location>
        <begin position="482"/>
        <end position="502"/>
    </location>
</feature>
<proteinExistence type="inferred from homology"/>
<feature type="transmembrane region" description="Helical" evidence="26">
    <location>
        <begin position="671"/>
        <end position="693"/>
    </location>
</feature>
<dbReference type="CDD" id="cd06850">
    <property type="entry name" value="biotinyl_domain"/>
    <property type="match status" value="1"/>
</dbReference>
<feature type="region of interest" description="Disordered" evidence="25">
    <location>
        <begin position="1"/>
        <end position="23"/>
    </location>
</feature>
<feature type="transmembrane region" description="Helical" evidence="26">
    <location>
        <begin position="1129"/>
        <end position="1147"/>
    </location>
</feature>
<dbReference type="GO" id="GO:0004658">
    <property type="term" value="F:propionyl-CoA carboxylase activity"/>
    <property type="evidence" value="ECO:0007669"/>
    <property type="project" value="TreeGrafter"/>
</dbReference>
<feature type="transmembrane region" description="Helical" evidence="26">
    <location>
        <begin position="536"/>
        <end position="556"/>
    </location>
</feature>
<dbReference type="EMBL" id="JAANIT010000062">
    <property type="protein sequence ID" value="KAG1552901.1"/>
    <property type="molecule type" value="Genomic_DNA"/>
</dbReference>
<dbReference type="InterPro" id="IPR000089">
    <property type="entry name" value="Biotin_lipoyl"/>
</dbReference>
<dbReference type="Gene3D" id="1.10.238.10">
    <property type="entry name" value="EF-hand"/>
    <property type="match status" value="1"/>
</dbReference>
<dbReference type="InterPro" id="IPR005479">
    <property type="entry name" value="CPAse_ATP-bd"/>
</dbReference>
<comment type="subcellular location">
    <subcellularLocation>
        <location evidence="2">Cell membrane</location>
        <topology evidence="2">Multi-pass membrane protein</topology>
    </subcellularLocation>
</comment>
<evidence type="ECO:0000256" key="20">
    <source>
        <dbReference type="ARBA" id="ARBA00023267"/>
    </source>
</evidence>
<keyword evidence="17" id="KW-0443">Lipid metabolism</keyword>
<name>A0A9P6YNT0_RHIOR</name>
<dbReference type="Pfam" id="PF02786">
    <property type="entry name" value="CPSase_L_D2"/>
    <property type="match status" value="1"/>
</dbReference>
<feature type="transmembrane region" description="Helical" evidence="26">
    <location>
        <begin position="1599"/>
        <end position="1625"/>
    </location>
</feature>
<dbReference type="PANTHER" id="PTHR18866">
    <property type="entry name" value="CARBOXYLASE:PYRUVATE/ACETYL-COA/PROPIONYL-COA CARBOXYLASE"/>
    <property type="match status" value="1"/>
</dbReference>
<keyword evidence="18 26" id="KW-0472">Membrane</keyword>
<keyword evidence="5" id="KW-0109">Calcium transport</keyword>
<dbReference type="Pfam" id="PF02785">
    <property type="entry name" value="Biotin_carb_C"/>
    <property type="match status" value="1"/>
</dbReference>
<evidence type="ECO:0000259" key="29">
    <source>
        <dbReference type="PROSITE" id="PS50975"/>
    </source>
</evidence>
<evidence type="ECO:0000256" key="6">
    <source>
        <dbReference type="ARBA" id="ARBA00022598"/>
    </source>
</evidence>
<organism evidence="31 32">
    <name type="scientific">Rhizopus oryzae</name>
    <name type="common">Mucormycosis agent</name>
    <name type="synonym">Rhizopus arrhizus var. delemar</name>
    <dbReference type="NCBI Taxonomy" id="64495"/>
    <lineage>
        <taxon>Eukaryota</taxon>
        <taxon>Fungi</taxon>
        <taxon>Fungi incertae sedis</taxon>
        <taxon>Mucoromycota</taxon>
        <taxon>Mucoromycotina</taxon>
        <taxon>Mucoromycetes</taxon>
        <taxon>Mucorales</taxon>
        <taxon>Mucorineae</taxon>
        <taxon>Rhizopodaceae</taxon>
        <taxon>Rhizopus</taxon>
    </lineage>
</organism>
<evidence type="ECO:0000256" key="11">
    <source>
        <dbReference type="ARBA" id="ARBA00022837"/>
    </source>
</evidence>
<dbReference type="GO" id="GO:0005886">
    <property type="term" value="C:plasma membrane"/>
    <property type="evidence" value="ECO:0007669"/>
    <property type="project" value="UniProtKB-SubCell"/>
</dbReference>
<evidence type="ECO:0000313" key="31">
    <source>
        <dbReference type="EMBL" id="KAG1552901.1"/>
    </source>
</evidence>
<dbReference type="SMART" id="SM00878">
    <property type="entry name" value="Biotin_carb_C"/>
    <property type="match status" value="1"/>
</dbReference>
<evidence type="ECO:0000256" key="1">
    <source>
        <dbReference type="ARBA" id="ARBA00001953"/>
    </source>
</evidence>
<keyword evidence="4" id="KW-1003">Cell membrane</keyword>
<feature type="region of interest" description="Disordered" evidence="25">
    <location>
        <begin position="285"/>
        <end position="312"/>
    </location>
</feature>
<dbReference type="PANTHER" id="PTHR18866:SF33">
    <property type="entry name" value="METHYLCROTONOYL-COA CARBOXYLASE SUBUNIT ALPHA, MITOCHONDRIAL-RELATED"/>
    <property type="match status" value="1"/>
</dbReference>
<evidence type="ECO:0000259" key="30">
    <source>
        <dbReference type="PROSITE" id="PS50979"/>
    </source>
</evidence>
<dbReference type="Gene3D" id="1.20.120.350">
    <property type="entry name" value="Voltage-gated potassium channels. Chain C"/>
    <property type="match status" value="2"/>
</dbReference>
<dbReference type="Gene3D" id="1.10.287.70">
    <property type="match status" value="4"/>
</dbReference>
<feature type="compositionally biased region" description="Polar residues" evidence="25">
    <location>
        <begin position="448"/>
        <end position="462"/>
    </location>
</feature>
<evidence type="ECO:0000259" key="28">
    <source>
        <dbReference type="PROSITE" id="PS50968"/>
    </source>
</evidence>
<feature type="domain" description="ATP-grasp" evidence="29">
    <location>
        <begin position="2113"/>
        <end position="2310"/>
    </location>
</feature>
<keyword evidence="3" id="KW-0813">Transport</keyword>
<evidence type="ECO:0000256" key="3">
    <source>
        <dbReference type="ARBA" id="ARBA00022448"/>
    </source>
</evidence>
<dbReference type="GO" id="GO:0006629">
    <property type="term" value="P:lipid metabolic process"/>
    <property type="evidence" value="ECO:0007669"/>
    <property type="project" value="UniProtKB-KW"/>
</dbReference>
<feature type="transmembrane region" description="Helical" evidence="26">
    <location>
        <begin position="639"/>
        <end position="656"/>
    </location>
</feature>
<feature type="transmembrane region" description="Helical" evidence="26">
    <location>
        <begin position="1312"/>
        <end position="1333"/>
    </location>
</feature>
<dbReference type="InterPro" id="IPR016185">
    <property type="entry name" value="PreATP-grasp_dom_sf"/>
</dbReference>
<dbReference type="SUPFAM" id="SSF52440">
    <property type="entry name" value="PreATP-grasp domain"/>
    <property type="match status" value="1"/>
</dbReference>
<feature type="region of interest" description="Disordered" evidence="25">
    <location>
        <begin position="39"/>
        <end position="83"/>
    </location>
</feature>
<keyword evidence="14" id="KW-0851">Voltage-gated channel</keyword>
<keyword evidence="19" id="KW-0325">Glycoprotein</keyword>
<keyword evidence="15 26" id="KW-1133">Transmembrane helix</keyword>
<dbReference type="SUPFAM" id="SSF81324">
    <property type="entry name" value="Voltage-gated potassium channels"/>
    <property type="match status" value="4"/>
</dbReference>
<dbReference type="GO" id="GO:0034702">
    <property type="term" value="C:monoatomic ion channel complex"/>
    <property type="evidence" value="ECO:0007669"/>
    <property type="project" value="UniProtKB-KW"/>
</dbReference>
<dbReference type="InterPro" id="IPR005482">
    <property type="entry name" value="Biotin_COase_C"/>
</dbReference>
<feature type="region of interest" description="Disordered" evidence="25">
    <location>
        <begin position="437"/>
        <end position="462"/>
    </location>
</feature>
<keyword evidence="7" id="KW-0107">Calcium channel</keyword>
<evidence type="ECO:0000256" key="14">
    <source>
        <dbReference type="ARBA" id="ARBA00022882"/>
    </source>
</evidence>
<dbReference type="InterPro" id="IPR011764">
    <property type="entry name" value="Biotin_carboxylation_dom"/>
</dbReference>
<evidence type="ECO:0000256" key="24">
    <source>
        <dbReference type="PROSITE-ProRule" id="PRU00409"/>
    </source>
</evidence>
<evidence type="ECO:0000256" key="4">
    <source>
        <dbReference type="ARBA" id="ARBA00022475"/>
    </source>
</evidence>
<dbReference type="FunFam" id="3.30.1490.20:FF:000018">
    <property type="entry name" value="Biotin carboxylase"/>
    <property type="match status" value="1"/>
</dbReference>
<keyword evidence="10 24" id="KW-0547">Nucleotide-binding</keyword>
<feature type="domain" description="Lipoyl-binding" evidence="28">
    <location>
        <begin position="2586"/>
        <end position="2655"/>
    </location>
</feature>
<dbReference type="PROSITE" id="PS50975">
    <property type="entry name" value="ATP_GRASP"/>
    <property type="match status" value="1"/>
</dbReference>
<dbReference type="Gene3D" id="2.40.50.100">
    <property type="match status" value="1"/>
</dbReference>